<proteinExistence type="predicted"/>
<evidence type="ECO:0000313" key="2">
    <source>
        <dbReference type="EMBL" id="MBJ6800397.1"/>
    </source>
</evidence>
<dbReference type="SUPFAM" id="SSF54909">
    <property type="entry name" value="Dimeric alpha+beta barrel"/>
    <property type="match status" value="1"/>
</dbReference>
<dbReference type="InterPro" id="IPR050744">
    <property type="entry name" value="AI-2_Isomerase_LsrG"/>
</dbReference>
<comment type="caution">
    <text evidence="2">The sequence shown here is derived from an EMBL/GenBank/DDBJ whole genome shotgun (WGS) entry which is preliminary data.</text>
</comment>
<keyword evidence="2" id="KW-0560">Oxidoreductase</keyword>
<reference evidence="2 3" key="1">
    <citation type="submission" date="2020-12" db="EMBL/GenBank/DDBJ databases">
        <title>Geomonas sp. Red259, isolated from paddy soil.</title>
        <authorList>
            <person name="Xu Z."/>
            <person name="Zhang Z."/>
            <person name="Masuda Y."/>
            <person name="Itoh H."/>
            <person name="Senoo K."/>
        </authorList>
    </citation>
    <scope>NUCLEOTIDE SEQUENCE [LARGE SCALE GENOMIC DNA]</scope>
    <source>
        <strain evidence="2 3">Red259</strain>
    </source>
</reference>
<dbReference type="Gene3D" id="3.30.70.100">
    <property type="match status" value="1"/>
</dbReference>
<evidence type="ECO:0000313" key="3">
    <source>
        <dbReference type="Proteomes" id="UP000641025"/>
    </source>
</evidence>
<dbReference type="PANTHER" id="PTHR33336:SF3">
    <property type="entry name" value="ABM DOMAIN-CONTAINING PROTEIN"/>
    <property type="match status" value="1"/>
</dbReference>
<dbReference type="InterPro" id="IPR011008">
    <property type="entry name" value="Dimeric_a/b-barrel"/>
</dbReference>
<dbReference type="PROSITE" id="PS51725">
    <property type="entry name" value="ABM"/>
    <property type="match status" value="1"/>
</dbReference>
<keyword evidence="2" id="KW-0503">Monooxygenase</keyword>
<dbReference type="InterPro" id="IPR007138">
    <property type="entry name" value="ABM_dom"/>
</dbReference>
<dbReference type="PANTHER" id="PTHR33336">
    <property type="entry name" value="QUINOL MONOOXYGENASE YGIN-RELATED"/>
    <property type="match status" value="1"/>
</dbReference>
<keyword evidence="3" id="KW-1185">Reference proteome</keyword>
<dbReference type="RefSeq" id="WP_199394908.1">
    <property type="nucleotide sequence ID" value="NZ_JAEMHK010000006.1"/>
</dbReference>
<dbReference type="Pfam" id="PF03992">
    <property type="entry name" value="ABM"/>
    <property type="match status" value="1"/>
</dbReference>
<name>A0ABS0YR29_9BACT</name>
<dbReference type="GO" id="GO:0004497">
    <property type="term" value="F:monooxygenase activity"/>
    <property type="evidence" value="ECO:0007669"/>
    <property type="project" value="UniProtKB-KW"/>
</dbReference>
<feature type="domain" description="ABM" evidence="1">
    <location>
        <begin position="4"/>
        <end position="92"/>
    </location>
</feature>
<protein>
    <submittedName>
        <fullName evidence="2">Antibiotic biosynthesis monooxygenase</fullName>
    </submittedName>
</protein>
<sequence length="96" mass="10835">MSKVTIVAKLTAKNDCIETVKAEVIKMLAPTRQENGCIEYRLHQDSTDPAVFVFYENWASQVAFEQHMDSAHFKAYVAAVSDLITDKTVNRLTELV</sequence>
<dbReference type="Proteomes" id="UP000641025">
    <property type="component" value="Unassembled WGS sequence"/>
</dbReference>
<accession>A0ABS0YR29</accession>
<organism evidence="2 3">
    <name type="scientific">Geomonas propionica</name>
    <dbReference type="NCBI Taxonomy" id="2798582"/>
    <lineage>
        <taxon>Bacteria</taxon>
        <taxon>Pseudomonadati</taxon>
        <taxon>Thermodesulfobacteriota</taxon>
        <taxon>Desulfuromonadia</taxon>
        <taxon>Geobacterales</taxon>
        <taxon>Geobacteraceae</taxon>
        <taxon>Geomonas</taxon>
    </lineage>
</organism>
<evidence type="ECO:0000259" key="1">
    <source>
        <dbReference type="PROSITE" id="PS51725"/>
    </source>
</evidence>
<dbReference type="EMBL" id="JAEMHK010000006">
    <property type="protein sequence ID" value="MBJ6800397.1"/>
    <property type="molecule type" value="Genomic_DNA"/>
</dbReference>
<gene>
    <name evidence="2" type="ORF">JFN90_09645</name>
</gene>